<evidence type="ECO:0000313" key="2">
    <source>
        <dbReference type="EMBL" id="KAL0174741.1"/>
    </source>
</evidence>
<feature type="compositionally biased region" description="Polar residues" evidence="1">
    <location>
        <begin position="65"/>
        <end position="80"/>
    </location>
</feature>
<keyword evidence="3" id="KW-1185">Reference proteome</keyword>
<evidence type="ECO:0000256" key="1">
    <source>
        <dbReference type="SAM" id="MobiDB-lite"/>
    </source>
</evidence>
<organism evidence="2 3">
    <name type="scientific">Cirrhinus mrigala</name>
    <name type="common">Mrigala</name>
    <dbReference type="NCBI Taxonomy" id="683832"/>
    <lineage>
        <taxon>Eukaryota</taxon>
        <taxon>Metazoa</taxon>
        <taxon>Chordata</taxon>
        <taxon>Craniata</taxon>
        <taxon>Vertebrata</taxon>
        <taxon>Euteleostomi</taxon>
        <taxon>Actinopterygii</taxon>
        <taxon>Neopterygii</taxon>
        <taxon>Teleostei</taxon>
        <taxon>Ostariophysi</taxon>
        <taxon>Cypriniformes</taxon>
        <taxon>Cyprinidae</taxon>
        <taxon>Labeoninae</taxon>
        <taxon>Labeonini</taxon>
        <taxon>Cirrhinus</taxon>
    </lineage>
</organism>
<gene>
    <name evidence="2" type="ORF">M9458_030709</name>
</gene>
<feature type="compositionally biased region" description="Polar residues" evidence="1">
    <location>
        <begin position="1"/>
        <end position="15"/>
    </location>
</feature>
<feature type="region of interest" description="Disordered" evidence="1">
    <location>
        <begin position="1"/>
        <end position="80"/>
    </location>
</feature>
<comment type="caution">
    <text evidence="2">The sequence shown here is derived from an EMBL/GenBank/DDBJ whole genome shotgun (WGS) entry which is preliminary data.</text>
</comment>
<sequence length="80" mass="8723">QSFTVPSFRVPQSTPLDKERQVFRRRRHQDVKAAAARSTQSPFPSSPATGPTLSAAEFTSESEDISPSSAETVRSPTSPF</sequence>
<name>A0ABD0PMT6_CIRMR</name>
<dbReference type="AlphaFoldDB" id="A0ABD0PMT6"/>
<feature type="non-terminal residue" evidence="2">
    <location>
        <position position="1"/>
    </location>
</feature>
<proteinExistence type="predicted"/>
<protein>
    <submittedName>
        <fullName evidence="2">Uncharacterized protein</fullName>
    </submittedName>
</protein>
<dbReference type="Proteomes" id="UP001529510">
    <property type="component" value="Unassembled WGS sequence"/>
</dbReference>
<evidence type="ECO:0000313" key="3">
    <source>
        <dbReference type="Proteomes" id="UP001529510"/>
    </source>
</evidence>
<dbReference type="EMBL" id="JAMKFB020000015">
    <property type="protein sequence ID" value="KAL0174741.1"/>
    <property type="molecule type" value="Genomic_DNA"/>
</dbReference>
<reference evidence="2 3" key="1">
    <citation type="submission" date="2024-05" db="EMBL/GenBank/DDBJ databases">
        <title>Genome sequencing and assembly of Indian major carp, Cirrhinus mrigala (Hamilton, 1822).</title>
        <authorList>
            <person name="Mohindra V."/>
            <person name="Chowdhury L.M."/>
            <person name="Lal K."/>
            <person name="Jena J.K."/>
        </authorList>
    </citation>
    <scope>NUCLEOTIDE SEQUENCE [LARGE SCALE GENOMIC DNA]</scope>
    <source>
        <strain evidence="2">CM1030</strain>
        <tissue evidence="2">Blood</tissue>
    </source>
</reference>
<feature type="compositionally biased region" description="Polar residues" evidence="1">
    <location>
        <begin position="37"/>
        <end position="52"/>
    </location>
</feature>
<accession>A0ABD0PMT6</accession>